<organism evidence="3 4">
    <name type="scientific">Stylonychia lemnae</name>
    <name type="common">Ciliate</name>
    <dbReference type="NCBI Taxonomy" id="5949"/>
    <lineage>
        <taxon>Eukaryota</taxon>
        <taxon>Sar</taxon>
        <taxon>Alveolata</taxon>
        <taxon>Ciliophora</taxon>
        <taxon>Intramacronucleata</taxon>
        <taxon>Spirotrichea</taxon>
        <taxon>Stichotrichia</taxon>
        <taxon>Sporadotrichida</taxon>
        <taxon>Oxytrichidae</taxon>
        <taxon>Stylonychinae</taxon>
        <taxon>Stylonychia</taxon>
    </lineage>
</organism>
<evidence type="ECO:0000256" key="1">
    <source>
        <dbReference type="SAM" id="Coils"/>
    </source>
</evidence>
<feature type="coiled-coil region" evidence="1">
    <location>
        <begin position="573"/>
        <end position="607"/>
    </location>
</feature>
<reference evidence="3 4" key="1">
    <citation type="submission" date="2014-06" db="EMBL/GenBank/DDBJ databases">
        <authorList>
            <person name="Swart Estienne"/>
        </authorList>
    </citation>
    <scope>NUCLEOTIDE SEQUENCE [LARGE SCALE GENOMIC DNA]</scope>
    <source>
        <strain evidence="3 4">130c</strain>
    </source>
</reference>
<feature type="compositionally biased region" description="Low complexity" evidence="2">
    <location>
        <begin position="423"/>
        <end position="434"/>
    </location>
</feature>
<evidence type="ECO:0000313" key="4">
    <source>
        <dbReference type="Proteomes" id="UP000039865"/>
    </source>
</evidence>
<dbReference type="AlphaFoldDB" id="A0A077ZRZ8"/>
<feature type="compositionally biased region" description="Polar residues" evidence="2">
    <location>
        <begin position="465"/>
        <end position="474"/>
    </location>
</feature>
<feature type="region of interest" description="Disordered" evidence="2">
    <location>
        <begin position="354"/>
        <end position="379"/>
    </location>
</feature>
<dbReference type="InParanoid" id="A0A077ZRZ8"/>
<name>A0A077ZRZ8_STYLE</name>
<dbReference type="EMBL" id="CCKQ01001029">
    <property type="protein sequence ID" value="CDW72130.1"/>
    <property type="molecule type" value="Genomic_DNA"/>
</dbReference>
<keyword evidence="1" id="KW-0175">Coiled coil</keyword>
<feature type="compositionally biased region" description="Low complexity" evidence="2">
    <location>
        <begin position="442"/>
        <end position="455"/>
    </location>
</feature>
<feature type="region of interest" description="Disordered" evidence="2">
    <location>
        <begin position="416"/>
        <end position="485"/>
    </location>
</feature>
<protein>
    <submittedName>
        <fullName evidence="3">Uncharacterized protein</fullName>
    </submittedName>
</protein>
<dbReference type="OrthoDB" id="10689002at2759"/>
<gene>
    <name evidence="3" type="primary">Contig5722.g6118</name>
    <name evidence="3" type="ORF">STYLEM_1084</name>
</gene>
<dbReference type="Proteomes" id="UP000039865">
    <property type="component" value="Unassembled WGS sequence"/>
</dbReference>
<proteinExistence type="predicted"/>
<sequence>MSILKPKKKQTQQQLQQVYLDIFKTFSQDGLYIKATEFVGVGKLLKIHPVIITFDQFKKVLLRSPEYWNSKKDMKYINNEVISATFSPSDFLRAFKIIAKVGYKHIEDTNQNKFIMLTNYLKKQLNSFANKREKLANDLQSDARSVKTAYDQTQYNAINQQLMKHQYSNSIHSTQPVNQYTQQVKIATSPGNAYSEVNHQIHTPTHYENTGGIQDKRLSGTDAQANFIHSTLSNDYRVYQSINPSTNAKTSTNGLNTTQWRFCNSEIKSDISQRAFSTAVRTSQSKGRGMIIPKGLLKKKFKQNPQMSVTNYLTYKTNLRTITGKSNSSVKGQRTGVHEIQRNSYSGAQYSTIQVQDTRNKTPSVTRSINENPMNISNQNHKSLNTMIIPKVQMQNVPKLQTQELSTQNVNILDDNNFNTIDGSQSGNRQQSQSFRIRKFSRSMSRQSRSSSVNSQRDENALDGLNTSKNNENLSDAKQENPLRDSINVKDISLSNNQIYQQKNQQDNTITIKQYKAILKESKQYKKERDDLIKVLKQVKRKFLEFASTNPQTLKLSQSQSMMPKSDTGNSCSQEVQEQLQLKDERIKQLEEEIRILKQQKDTQIEEDITLNQ</sequence>
<accession>A0A077ZRZ8</accession>
<keyword evidence="4" id="KW-1185">Reference proteome</keyword>
<evidence type="ECO:0000256" key="2">
    <source>
        <dbReference type="SAM" id="MobiDB-lite"/>
    </source>
</evidence>
<evidence type="ECO:0000313" key="3">
    <source>
        <dbReference type="EMBL" id="CDW72130.1"/>
    </source>
</evidence>